<keyword evidence="1" id="KW-0732">Signal</keyword>
<accession>A0ABY6UAK2</accession>
<dbReference type="Proteomes" id="UP000766486">
    <property type="component" value="Unassembled WGS sequence"/>
</dbReference>
<dbReference type="EMBL" id="CABFNS010000780">
    <property type="protein sequence ID" value="VUC28140.1"/>
    <property type="molecule type" value="Genomic_DNA"/>
</dbReference>
<comment type="caution">
    <text evidence="2">The sequence shown here is derived from an EMBL/GenBank/DDBJ whole genome shotgun (WGS) entry which is preliminary data.</text>
</comment>
<sequence length="287" mass="30038">MISSTLVNALSLLLLSAQHVRASTVKIGPSVKADTDFTVTIDTEGLDKWGGSERWSKFNVYLTLQLPNSAKTDSEVCVLVNGTDLGTLGGTKNVKPKIPADAAPDGAKVMASVLIYESDPYGNLTSGTRTSGKATFEGGKAEWAEFEKQGRSLLLPDRIPCTSYACVRECGVKHWDDIKEVKDVSAYESTYNCMSSCSGTTLDPWSDYVATYYGGDYYGTVNDTDSTSTTSVASASATASTTTSVSQTGTSASASASTSTDTGSASQLLAGNFGCVVAVMFAGLAML</sequence>
<evidence type="ECO:0000256" key="1">
    <source>
        <dbReference type="SAM" id="SignalP"/>
    </source>
</evidence>
<protein>
    <submittedName>
        <fullName evidence="2">Uncharacterized protein</fullName>
    </submittedName>
</protein>
<proteinExistence type="predicted"/>
<feature type="signal peptide" evidence="1">
    <location>
        <begin position="1"/>
        <end position="22"/>
    </location>
</feature>
<keyword evidence="3" id="KW-1185">Reference proteome</keyword>
<name>A0ABY6UAK2_BIOOC</name>
<reference evidence="2 3" key="1">
    <citation type="submission" date="2019-06" db="EMBL/GenBank/DDBJ databases">
        <authorList>
            <person name="Broberg M."/>
        </authorList>
    </citation>
    <scope>NUCLEOTIDE SEQUENCE [LARGE SCALE GENOMIC DNA]</scope>
</reference>
<organism evidence="2 3">
    <name type="scientific">Bionectria ochroleuca</name>
    <name type="common">Gliocladium roseum</name>
    <dbReference type="NCBI Taxonomy" id="29856"/>
    <lineage>
        <taxon>Eukaryota</taxon>
        <taxon>Fungi</taxon>
        <taxon>Dikarya</taxon>
        <taxon>Ascomycota</taxon>
        <taxon>Pezizomycotina</taxon>
        <taxon>Sordariomycetes</taxon>
        <taxon>Hypocreomycetidae</taxon>
        <taxon>Hypocreales</taxon>
        <taxon>Bionectriaceae</taxon>
        <taxon>Clonostachys</taxon>
    </lineage>
</organism>
<gene>
    <name evidence="2" type="ORF">CLO192961_LOCUS225305</name>
</gene>
<evidence type="ECO:0000313" key="2">
    <source>
        <dbReference type="EMBL" id="VUC28140.1"/>
    </source>
</evidence>
<feature type="chain" id="PRO_5046093958" evidence="1">
    <location>
        <begin position="23"/>
        <end position="287"/>
    </location>
</feature>
<evidence type="ECO:0000313" key="3">
    <source>
        <dbReference type="Proteomes" id="UP000766486"/>
    </source>
</evidence>